<dbReference type="AlphaFoldDB" id="A0A828YZT1"/>
<name>A0A828YZT1_9LEPT</name>
<dbReference type="Proteomes" id="UP000001338">
    <property type="component" value="Unassembled WGS sequence"/>
</dbReference>
<proteinExistence type="predicted"/>
<protein>
    <submittedName>
        <fullName evidence="1">Uncharacterized protein</fullName>
    </submittedName>
</protein>
<accession>A0A828YZT1</accession>
<evidence type="ECO:0000313" key="1">
    <source>
        <dbReference type="EMBL" id="EKR63293.1"/>
    </source>
</evidence>
<sequence length="56" mass="6246">MSSVPPALTSSLRFFESLEVIISFASFIRFLSISPDLESVGFLDFQNGCLIFLDQI</sequence>
<reference evidence="1 2" key="1">
    <citation type="submission" date="2012-10" db="EMBL/GenBank/DDBJ databases">
        <authorList>
            <person name="Harkins D.M."/>
            <person name="Durkin A.S."/>
            <person name="Brinkac L.M."/>
            <person name="Haft D.H."/>
            <person name="Selengut J.D."/>
            <person name="Sanka R."/>
            <person name="DePew J."/>
            <person name="Purushe J."/>
            <person name="Whelen A.C."/>
            <person name="Vinetz J.M."/>
            <person name="Sutton G.G."/>
            <person name="Nierman W.C."/>
            <person name="Fouts D.E."/>
        </authorList>
    </citation>
    <scope>NUCLEOTIDE SEQUENCE [LARGE SCALE GENOMIC DNA]</scope>
    <source>
        <strain evidence="1 2">2006001853</strain>
    </source>
</reference>
<evidence type="ECO:0000313" key="2">
    <source>
        <dbReference type="Proteomes" id="UP000001338"/>
    </source>
</evidence>
<comment type="caution">
    <text evidence="1">The sequence shown here is derived from an EMBL/GenBank/DDBJ whole genome shotgun (WGS) entry which is preliminary data.</text>
</comment>
<gene>
    <name evidence="1" type="ORF">LEP1GSC036_3803</name>
</gene>
<organism evidence="1 2">
    <name type="scientific">Leptospira weilii str. 2006001853</name>
    <dbReference type="NCBI Taxonomy" id="1001589"/>
    <lineage>
        <taxon>Bacteria</taxon>
        <taxon>Pseudomonadati</taxon>
        <taxon>Spirochaetota</taxon>
        <taxon>Spirochaetia</taxon>
        <taxon>Leptospirales</taxon>
        <taxon>Leptospiraceae</taxon>
        <taxon>Leptospira</taxon>
    </lineage>
</organism>
<dbReference type="EMBL" id="AFLV02000061">
    <property type="protein sequence ID" value="EKR63293.1"/>
    <property type="molecule type" value="Genomic_DNA"/>
</dbReference>